<dbReference type="Proteomes" id="UP001138768">
    <property type="component" value="Unassembled WGS sequence"/>
</dbReference>
<protein>
    <submittedName>
        <fullName evidence="1">Uncharacterized protein</fullName>
    </submittedName>
</protein>
<comment type="caution">
    <text evidence="1">The sequence shown here is derived from an EMBL/GenBank/DDBJ whole genome shotgun (WGS) entry which is preliminary data.</text>
</comment>
<proteinExistence type="predicted"/>
<name>A0A9X0WCW0_9GAMM</name>
<dbReference type="AlphaFoldDB" id="A0A9X0WCW0"/>
<dbReference type="EMBL" id="NRRY01000059">
    <property type="protein sequence ID" value="MBK1621124.1"/>
    <property type="molecule type" value="Genomic_DNA"/>
</dbReference>
<accession>A0A9X0WCW0</accession>
<keyword evidence="2" id="KW-1185">Reference proteome</keyword>
<gene>
    <name evidence="1" type="ORF">CKO42_22425</name>
</gene>
<reference evidence="1 2" key="1">
    <citation type="journal article" date="2020" name="Microorganisms">
        <title>Osmotic Adaptation and Compatible Solute Biosynthesis of Phototrophic Bacteria as Revealed from Genome Analyses.</title>
        <authorList>
            <person name="Imhoff J.F."/>
            <person name="Rahn T."/>
            <person name="Kunzel S."/>
            <person name="Keller A."/>
            <person name="Neulinger S.C."/>
        </authorList>
    </citation>
    <scope>NUCLEOTIDE SEQUENCE [LARGE SCALE GENOMIC DNA]</scope>
    <source>
        <strain evidence="1 2">DSM 25653</strain>
    </source>
</reference>
<evidence type="ECO:0000313" key="1">
    <source>
        <dbReference type="EMBL" id="MBK1621124.1"/>
    </source>
</evidence>
<sequence>MNNLDVFSVRDLRTRSGDLLRGQVNQGCKRCHRRLALSDPVSSLSRPQAIDDHHRCLTA</sequence>
<evidence type="ECO:0000313" key="2">
    <source>
        <dbReference type="Proteomes" id="UP001138768"/>
    </source>
</evidence>
<organism evidence="1 2">
    <name type="scientific">Lamprobacter modestohalophilus</name>
    <dbReference type="NCBI Taxonomy" id="1064514"/>
    <lineage>
        <taxon>Bacteria</taxon>
        <taxon>Pseudomonadati</taxon>
        <taxon>Pseudomonadota</taxon>
        <taxon>Gammaproteobacteria</taxon>
        <taxon>Chromatiales</taxon>
        <taxon>Chromatiaceae</taxon>
        <taxon>Lamprobacter</taxon>
    </lineage>
</organism>